<dbReference type="InterPro" id="IPR000825">
    <property type="entry name" value="SUF_FeS_clus_asmbl_SufBD_core"/>
</dbReference>
<sequence>MSDQAPTGFETWLVAAGSAAGEHEWLDRQRRHAAEQVRELGVPNTKHESWRYTSLKRLLETGFSRVDETRVDDLVPAGIDAYLVPGLDSHRIVMVNGHYSPRLSALGELPPGVRIGALREFLTSDPDALRERLNAVIGPQQPLFSALNTAGSDDGLVVLLERGAILERPIELIHLAVGMEVPRVAQPRHLIALAEGAQAALIERYISLNPELYCTNSVLELALGRDATLYHDRIQMESPQAFHITGLYLDQAANSHYQGVNIGLGGAWARTDIIARFSGEHAQCRLQGLYLAGDQQLMDYHLDVEHAVPNCTSQENFKGILYGKGRAVFDGRVLVARNAQRTDAAMSNKNLMLSEHAEVDTKPQLEIHADDVKCSHGTTVGQIDAEMLFYLRSRGLSASLARRMLCLGFAGEIIESIHHEAVREVVAEQVGARLESAPLD</sequence>
<dbReference type="GO" id="GO:0016226">
    <property type="term" value="P:iron-sulfur cluster assembly"/>
    <property type="evidence" value="ECO:0007669"/>
    <property type="project" value="InterPro"/>
</dbReference>
<dbReference type="InterPro" id="IPR011542">
    <property type="entry name" value="SUF_FeS_clus_asmbl_SufD"/>
</dbReference>
<reference evidence="4 5" key="1">
    <citation type="journal article" date="2020" name="Microorganisms">
        <title>Osmotic Adaptation and Compatible Solute Biosynthesis of Phototrophic Bacteria as Revealed from Genome Analyses.</title>
        <authorList>
            <person name="Imhoff J.F."/>
            <person name="Rahn T."/>
            <person name="Kunzel S."/>
            <person name="Keller A."/>
            <person name="Neulinger S.C."/>
        </authorList>
    </citation>
    <scope>NUCLEOTIDE SEQUENCE [LARGE SCALE GENOMIC DNA]</scope>
    <source>
        <strain evidence="4 5">DSM 21303</strain>
    </source>
</reference>
<evidence type="ECO:0000313" key="4">
    <source>
        <dbReference type="EMBL" id="MBK1645687.1"/>
    </source>
</evidence>
<keyword evidence="5" id="KW-1185">Reference proteome</keyword>
<dbReference type="Pfam" id="PF19295">
    <property type="entry name" value="SufBD_N"/>
    <property type="match status" value="1"/>
</dbReference>
<evidence type="ECO:0000256" key="1">
    <source>
        <dbReference type="ARBA" id="ARBA00043967"/>
    </source>
</evidence>
<gene>
    <name evidence="4" type="primary">sufD</name>
    <name evidence="4" type="ORF">CKO25_13720</name>
</gene>
<evidence type="ECO:0000259" key="3">
    <source>
        <dbReference type="Pfam" id="PF19295"/>
    </source>
</evidence>
<evidence type="ECO:0000313" key="5">
    <source>
        <dbReference type="Proteomes" id="UP001138802"/>
    </source>
</evidence>
<dbReference type="PANTHER" id="PTHR43575">
    <property type="entry name" value="PROTEIN ABCI7, CHLOROPLASTIC"/>
    <property type="match status" value="1"/>
</dbReference>
<dbReference type="PANTHER" id="PTHR43575:SF1">
    <property type="entry name" value="PROTEIN ABCI7, CHLOROPLASTIC"/>
    <property type="match status" value="1"/>
</dbReference>
<feature type="domain" description="SUF system FeS cluster assembly SufBD N-terminal" evidence="3">
    <location>
        <begin position="23"/>
        <end position="171"/>
    </location>
</feature>
<dbReference type="EMBL" id="NRSD01000014">
    <property type="protein sequence ID" value="MBK1645687.1"/>
    <property type="molecule type" value="Genomic_DNA"/>
</dbReference>
<comment type="caution">
    <text evidence="4">The sequence shown here is derived from an EMBL/GenBank/DDBJ whole genome shotgun (WGS) entry which is preliminary data.</text>
</comment>
<dbReference type="Pfam" id="PF01458">
    <property type="entry name" value="SUFBD_core"/>
    <property type="match status" value="1"/>
</dbReference>
<dbReference type="AlphaFoldDB" id="A0A9X0WJ34"/>
<dbReference type="SUPFAM" id="SSF101960">
    <property type="entry name" value="Stabilizer of iron transporter SufD"/>
    <property type="match status" value="1"/>
</dbReference>
<evidence type="ECO:0000259" key="2">
    <source>
        <dbReference type="Pfam" id="PF01458"/>
    </source>
</evidence>
<comment type="similarity">
    <text evidence="1">Belongs to the iron-sulfur cluster assembly SufBD family.</text>
</comment>
<dbReference type="InterPro" id="IPR045595">
    <property type="entry name" value="SufBD_N"/>
</dbReference>
<dbReference type="Proteomes" id="UP001138802">
    <property type="component" value="Unassembled WGS sequence"/>
</dbReference>
<dbReference type="InterPro" id="IPR037284">
    <property type="entry name" value="SUF_FeS_clus_asmbl_SufBD_sf"/>
</dbReference>
<name>A0A9X0WJ34_9GAMM</name>
<organism evidence="4 5">
    <name type="scientific">Thiocapsa imhoffii</name>
    <dbReference type="NCBI Taxonomy" id="382777"/>
    <lineage>
        <taxon>Bacteria</taxon>
        <taxon>Pseudomonadati</taxon>
        <taxon>Pseudomonadota</taxon>
        <taxon>Gammaproteobacteria</taxon>
        <taxon>Chromatiales</taxon>
        <taxon>Chromatiaceae</taxon>
        <taxon>Thiocapsa</taxon>
    </lineage>
</organism>
<dbReference type="InterPro" id="IPR055346">
    <property type="entry name" value="Fe-S_cluster_assembly_SufBD"/>
</dbReference>
<accession>A0A9X0WJ34</accession>
<dbReference type="RefSeq" id="WP_200388493.1">
    <property type="nucleotide sequence ID" value="NZ_NRSD01000014.1"/>
</dbReference>
<dbReference type="NCBIfam" id="TIGR01981">
    <property type="entry name" value="sufD"/>
    <property type="match status" value="1"/>
</dbReference>
<feature type="domain" description="SUF system FeS cluster assembly SufBD core" evidence="2">
    <location>
        <begin position="183"/>
        <end position="409"/>
    </location>
</feature>
<proteinExistence type="inferred from homology"/>
<protein>
    <submittedName>
        <fullName evidence="4">Fe-S cluster assembly protein SufD</fullName>
    </submittedName>
</protein>